<feature type="compositionally biased region" description="Low complexity" evidence="1">
    <location>
        <begin position="559"/>
        <end position="576"/>
    </location>
</feature>
<organism evidence="3 4">
    <name type="scientific">Microbispora hainanensis</name>
    <dbReference type="NCBI Taxonomy" id="568844"/>
    <lineage>
        <taxon>Bacteria</taxon>
        <taxon>Bacillati</taxon>
        <taxon>Actinomycetota</taxon>
        <taxon>Actinomycetes</taxon>
        <taxon>Streptosporangiales</taxon>
        <taxon>Streptosporangiaceae</taxon>
        <taxon>Microbispora</taxon>
    </lineage>
</organism>
<feature type="region of interest" description="Disordered" evidence="1">
    <location>
        <begin position="676"/>
        <end position="704"/>
    </location>
</feature>
<feature type="compositionally biased region" description="Low complexity" evidence="1">
    <location>
        <begin position="592"/>
        <end position="607"/>
    </location>
</feature>
<dbReference type="InterPro" id="IPR001242">
    <property type="entry name" value="Condensation_dom"/>
</dbReference>
<feature type="compositionally biased region" description="Low complexity" evidence="1">
    <location>
        <begin position="94"/>
        <end position="103"/>
    </location>
</feature>
<dbReference type="RefSeq" id="WP_328710275.1">
    <property type="nucleotide sequence ID" value="NZ_CP108085.1"/>
</dbReference>
<evidence type="ECO:0000313" key="3">
    <source>
        <dbReference type="EMBL" id="WUP77428.1"/>
    </source>
</evidence>
<accession>A0ABZ1SWM6</accession>
<feature type="domain" description="Condensation" evidence="2">
    <location>
        <begin position="138"/>
        <end position="347"/>
    </location>
</feature>
<dbReference type="EMBL" id="CP108085">
    <property type="protein sequence ID" value="WUP77428.1"/>
    <property type="molecule type" value="Genomic_DNA"/>
</dbReference>
<evidence type="ECO:0000313" key="4">
    <source>
        <dbReference type="Proteomes" id="UP001432011"/>
    </source>
</evidence>
<proteinExistence type="predicted"/>
<dbReference type="Proteomes" id="UP001432011">
    <property type="component" value="Chromosome"/>
</dbReference>
<dbReference type="PANTHER" id="PTHR45527:SF1">
    <property type="entry name" value="FATTY ACID SYNTHASE"/>
    <property type="match status" value="1"/>
</dbReference>
<dbReference type="Pfam" id="PF00668">
    <property type="entry name" value="Condensation"/>
    <property type="match status" value="1"/>
</dbReference>
<evidence type="ECO:0000256" key="1">
    <source>
        <dbReference type="SAM" id="MobiDB-lite"/>
    </source>
</evidence>
<feature type="compositionally biased region" description="Acidic residues" evidence="1">
    <location>
        <begin position="104"/>
        <end position="122"/>
    </location>
</feature>
<dbReference type="Gene3D" id="3.30.559.30">
    <property type="entry name" value="Nonribosomal peptide synthetase, condensation domain"/>
    <property type="match status" value="1"/>
</dbReference>
<name>A0ABZ1SWM6_9ACTN</name>
<feature type="region of interest" description="Disordered" evidence="1">
    <location>
        <begin position="559"/>
        <end position="626"/>
    </location>
</feature>
<dbReference type="PANTHER" id="PTHR45527">
    <property type="entry name" value="NONRIBOSOMAL PEPTIDE SYNTHETASE"/>
    <property type="match status" value="1"/>
</dbReference>
<feature type="compositionally biased region" description="Basic and acidic residues" evidence="1">
    <location>
        <begin position="125"/>
        <end position="136"/>
    </location>
</feature>
<protein>
    <submittedName>
        <fullName evidence="3">Condensation domain-containing protein</fullName>
    </submittedName>
</protein>
<sequence>MTASPPAQVTGLTPLPPRTVEFRGARGGQAALTWGQQGIWRSTQWLDDGDPYFNLAWTLPVTGAAGLDAVLRAVGRLVERHETLRTAFVRVRNGAGENGAGENDAGENDAGENEAREDDGTDGENTVRESTVREDTVREDTIQRVSREGRLTVGVYKAAAKPMSAAKALAAELAATGFDYAAELPIRCAVVCQRGRPRALALALSHLALDGWSLNMVAAEWPRLVAGEDLPAPSRQPLDQAAFERSDPPPGGQALRHWRTGLASAPRSMFDFPMREPEEPRFVRHGMDSPAAAVAAEALAARHGVTTSSVLTVASAALLAAVTGHSTAALQLIVSNRHHPGMEAMAGPAAQDGLCVIELGTGTFADALRHGHRRTMATYRNGHYDPALVHAAWDAEAWSRGADIDLDAFFNDVRQGGRWQGLPAADPGDAAALAALRKRTRTFFVGAYSKVKARIFFATGPSPSTCEFYVLVDTAFLPGDVALRMLTGLEELLVRAVSEDVPLDQVAKIAGLDPVARPAGWTAIGHDWVDVPETEALLRRACGTDLAAVVIEHTAADAGNSAADAPGDSAAGSAGDADGDSAGGGAADKAGDAAGDGAGDSAADGTGDAAGDGAAGSADDRDGEGGTARLTGYLVARPGLDTPEAVHAAVMRAAAGRTDVLAPHHYVLCAAPPAGPDGWPACPRRAEGGGRGPDISNDRLGKVT</sequence>
<keyword evidence="4" id="KW-1185">Reference proteome</keyword>
<dbReference type="Gene3D" id="3.30.559.10">
    <property type="entry name" value="Chloramphenicol acetyltransferase-like domain"/>
    <property type="match status" value="1"/>
</dbReference>
<gene>
    <name evidence="3" type="ORF">OG913_10570</name>
</gene>
<evidence type="ECO:0000259" key="2">
    <source>
        <dbReference type="Pfam" id="PF00668"/>
    </source>
</evidence>
<dbReference type="SUPFAM" id="SSF52777">
    <property type="entry name" value="CoA-dependent acyltransferases"/>
    <property type="match status" value="2"/>
</dbReference>
<dbReference type="InterPro" id="IPR023213">
    <property type="entry name" value="CAT-like_dom_sf"/>
</dbReference>
<reference evidence="3" key="1">
    <citation type="submission" date="2022-10" db="EMBL/GenBank/DDBJ databases">
        <title>The complete genomes of actinobacterial strains from the NBC collection.</title>
        <authorList>
            <person name="Joergensen T.S."/>
            <person name="Alvarez Arevalo M."/>
            <person name="Sterndorff E.B."/>
            <person name="Faurdal D."/>
            <person name="Vuksanovic O."/>
            <person name="Mourched A.-S."/>
            <person name="Charusanti P."/>
            <person name="Shaw S."/>
            <person name="Blin K."/>
            <person name="Weber T."/>
        </authorList>
    </citation>
    <scope>NUCLEOTIDE SEQUENCE</scope>
    <source>
        <strain evidence="3">NBC_00254</strain>
    </source>
</reference>
<feature type="region of interest" description="Disordered" evidence="1">
    <location>
        <begin position="94"/>
        <end position="136"/>
    </location>
</feature>